<feature type="signal peptide" evidence="3">
    <location>
        <begin position="1"/>
        <end position="19"/>
    </location>
</feature>
<dbReference type="GO" id="GO:0008061">
    <property type="term" value="F:chitin binding"/>
    <property type="evidence" value="ECO:0007669"/>
    <property type="project" value="UniProtKB-KW"/>
</dbReference>
<feature type="chain" id="PRO_5034168487" description="LysM domain-containing protein" evidence="3">
    <location>
        <begin position="20"/>
        <end position="953"/>
    </location>
</feature>
<dbReference type="EMBL" id="JAACJJ010000056">
    <property type="protein sequence ID" value="KAF5312215.1"/>
    <property type="molecule type" value="Genomic_DNA"/>
</dbReference>
<comment type="caution">
    <text evidence="5">The sequence shown here is derived from an EMBL/GenBank/DDBJ whole genome shotgun (WGS) entry which is preliminary data.</text>
</comment>
<name>A0A8H5AW76_9AGAR</name>
<dbReference type="InterPro" id="IPR018392">
    <property type="entry name" value="LysM"/>
</dbReference>
<feature type="domain" description="LysM" evidence="4">
    <location>
        <begin position="907"/>
        <end position="952"/>
    </location>
</feature>
<gene>
    <name evidence="5" type="ORF">D9619_003680</name>
</gene>
<feature type="domain" description="LysM" evidence="4">
    <location>
        <begin position="546"/>
        <end position="592"/>
    </location>
</feature>
<feature type="domain" description="LysM" evidence="4">
    <location>
        <begin position="768"/>
        <end position="814"/>
    </location>
</feature>
<protein>
    <recommendedName>
        <fullName evidence="4">LysM domain-containing protein</fullName>
    </recommendedName>
</protein>
<accession>A0A8H5AW76</accession>
<evidence type="ECO:0000313" key="5">
    <source>
        <dbReference type="EMBL" id="KAF5312215.1"/>
    </source>
</evidence>
<evidence type="ECO:0000259" key="4">
    <source>
        <dbReference type="PROSITE" id="PS51782"/>
    </source>
</evidence>
<evidence type="ECO:0000313" key="6">
    <source>
        <dbReference type="Proteomes" id="UP000567179"/>
    </source>
</evidence>
<organism evidence="5 6">
    <name type="scientific">Psilocybe cf. subviscida</name>
    <dbReference type="NCBI Taxonomy" id="2480587"/>
    <lineage>
        <taxon>Eukaryota</taxon>
        <taxon>Fungi</taxon>
        <taxon>Dikarya</taxon>
        <taxon>Basidiomycota</taxon>
        <taxon>Agaricomycotina</taxon>
        <taxon>Agaricomycetes</taxon>
        <taxon>Agaricomycetidae</taxon>
        <taxon>Agaricales</taxon>
        <taxon>Agaricineae</taxon>
        <taxon>Strophariaceae</taxon>
        <taxon>Psilocybe</taxon>
    </lineage>
</organism>
<dbReference type="AlphaFoldDB" id="A0A8H5AW76"/>
<proteinExistence type="predicted"/>
<reference evidence="5 6" key="1">
    <citation type="journal article" date="2020" name="ISME J.">
        <title>Uncovering the hidden diversity of litter-decomposition mechanisms in mushroom-forming fungi.</title>
        <authorList>
            <person name="Floudas D."/>
            <person name="Bentzer J."/>
            <person name="Ahren D."/>
            <person name="Johansson T."/>
            <person name="Persson P."/>
            <person name="Tunlid A."/>
        </authorList>
    </citation>
    <scope>NUCLEOTIDE SEQUENCE [LARGE SCALE GENOMIC DNA]</scope>
    <source>
        <strain evidence="5 6">CBS 101986</strain>
    </source>
</reference>
<evidence type="ECO:0000256" key="3">
    <source>
        <dbReference type="SAM" id="SignalP"/>
    </source>
</evidence>
<dbReference type="Proteomes" id="UP000567179">
    <property type="component" value="Unassembled WGS sequence"/>
</dbReference>
<dbReference type="PANTHER" id="PTHR34997">
    <property type="entry name" value="AM15"/>
    <property type="match status" value="1"/>
</dbReference>
<keyword evidence="2" id="KW-0843">Virulence</keyword>
<feature type="domain" description="LysM" evidence="4">
    <location>
        <begin position="435"/>
        <end position="481"/>
    </location>
</feature>
<dbReference type="OrthoDB" id="5985073at2759"/>
<dbReference type="Pfam" id="PF01476">
    <property type="entry name" value="LysM"/>
    <property type="match status" value="4"/>
</dbReference>
<keyword evidence="1" id="KW-0147">Chitin-binding</keyword>
<dbReference type="SMART" id="SM00257">
    <property type="entry name" value="LysM"/>
    <property type="match status" value="7"/>
</dbReference>
<dbReference type="InterPro" id="IPR036779">
    <property type="entry name" value="LysM_dom_sf"/>
</dbReference>
<evidence type="ECO:0000256" key="1">
    <source>
        <dbReference type="ARBA" id="ARBA00022669"/>
    </source>
</evidence>
<dbReference type="PANTHER" id="PTHR34997:SF1">
    <property type="entry name" value="PEPTIDOGLYCAN-BINDING LYSIN DOMAIN"/>
    <property type="match status" value="1"/>
</dbReference>
<feature type="domain" description="LysM" evidence="4">
    <location>
        <begin position="695"/>
        <end position="741"/>
    </location>
</feature>
<evidence type="ECO:0000256" key="2">
    <source>
        <dbReference type="ARBA" id="ARBA00023026"/>
    </source>
</evidence>
<feature type="domain" description="LysM" evidence="4">
    <location>
        <begin position="619"/>
        <end position="665"/>
    </location>
</feature>
<sequence>MSPLTVLGFLLYVLLLVSAAAPNFQHEVYQYKNSYKPHADAQRLDSALVPPSIGSSRVAAEKSVSSAPLADTSGFQIYTTDTIPASAAASSACTTALTATIACNSTIQLMSYPFDADSLTAMCTSSCSASLLSYRSSVVASCSGIFFTNSANATYTPTLAIDLISEPYFSQCRTDLTTGKFCSVVLQSFTNANPSQGILGYPQAELCSSCMLGVLNTTLSSPITFSNALYSTFQSALHTCGSSWTSYNVSTSVSSPTFTLPAGSPALGSNVTIDVTCALLGRNVTLTSNSTCASLSSQFSVTQQDILSSNPAITPADCASGLASQSQICVPQSCTLYPVQANQTCDDIVSDVNTRALAGPQNITVAQLQSFNPSINFMCSNENSGNNTSICITPHGGFAASIGNGGGSAVPNPTPTAVVPPPGQTAPGTTSACGSWYLIQPNNFCQQVALNNSITLDDFIALNPEIDATCSNLWANYYYCVAPFPPLNQVTATPTLTANFSSATIGILPLTTATTLTTPLIPLPSATGIAAPTNVANGTILNGCGYYYVVNSGDNCTSVEQFFDMSDADFQSFNENPSVPCPSLAVGSAVCVQVLNVTDTIPPTPTNAAAGSAPSGCAKWYTILSGDGCTSVEQMFGLSSTQFFALNPEVKTDCTNLGLGEAYCVKGISQPSGGNGTIVPPANVVLGTDTQNCTKYDTVISGDSCPAIESRNNVTDAIFRALNPEINTACTNIQLGGAYCVQPVAGFIVVPGPPANVVTGTDTKDCAKYDTIISGDSCPVVEARNNITDSLFRALNPEINAACTNIQLGGAYCVQAVPSFTISPTSTTMSTTPVSTPTGAPTNIAAGSWTNCTTYYTVVSGDSCQAIDTKFNIALSDFLLWNPEITSTCSNLQLSAYCVNGSKKCGEIYTVTSGDFCSKIETANSLTDAQFRALNPWLDANCDLQIGQNLCVG</sequence>
<dbReference type="InterPro" id="IPR052210">
    <property type="entry name" value="LysM1-like"/>
</dbReference>
<dbReference type="CDD" id="cd00118">
    <property type="entry name" value="LysM"/>
    <property type="match status" value="4"/>
</dbReference>
<feature type="domain" description="LysM" evidence="4">
    <location>
        <begin position="854"/>
        <end position="900"/>
    </location>
</feature>
<dbReference type="SUPFAM" id="SSF54106">
    <property type="entry name" value="LysM domain"/>
    <property type="match status" value="3"/>
</dbReference>
<keyword evidence="6" id="KW-1185">Reference proteome</keyword>
<keyword evidence="3" id="KW-0732">Signal</keyword>
<dbReference type="Gene3D" id="3.10.350.10">
    <property type="entry name" value="LysM domain"/>
    <property type="match status" value="9"/>
</dbReference>
<dbReference type="PROSITE" id="PS51782">
    <property type="entry name" value="LYSM"/>
    <property type="match status" value="7"/>
</dbReference>